<dbReference type="InterPro" id="IPR036465">
    <property type="entry name" value="vWFA_dom_sf"/>
</dbReference>
<dbReference type="RefSeq" id="WP_129404682.1">
    <property type="nucleotide sequence ID" value="NZ_SBKP01000011.1"/>
</dbReference>
<dbReference type="EMBL" id="SBKP01000011">
    <property type="protein sequence ID" value="RXR27653.1"/>
    <property type="molecule type" value="Genomic_DNA"/>
</dbReference>
<evidence type="ECO:0000313" key="3">
    <source>
        <dbReference type="EMBL" id="RXR27653.1"/>
    </source>
</evidence>
<dbReference type="OrthoDB" id="7522752at2"/>
<comment type="caution">
    <text evidence="3">The sequence shown here is derived from an EMBL/GenBank/DDBJ whole genome shotgun (WGS) entry which is preliminary data.</text>
</comment>
<dbReference type="SUPFAM" id="SSF53300">
    <property type="entry name" value="vWA-like"/>
    <property type="match status" value="1"/>
</dbReference>
<keyword evidence="1" id="KW-0812">Transmembrane</keyword>
<proteinExistence type="predicted"/>
<reference evidence="4" key="1">
    <citation type="submission" date="2019-01" db="EMBL/GenBank/DDBJ databases">
        <title>Cytophagaceae bacterium strain CAR-16.</title>
        <authorList>
            <person name="Chen W.-M."/>
        </authorList>
    </citation>
    <scope>NUCLEOTIDE SEQUENCE [LARGE SCALE GENOMIC DNA]</scope>
    <source>
        <strain evidence="4">CHR27</strain>
    </source>
</reference>
<dbReference type="Proteomes" id="UP000290958">
    <property type="component" value="Unassembled WGS sequence"/>
</dbReference>
<evidence type="ECO:0000256" key="1">
    <source>
        <dbReference type="SAM" id="Phobius"/>
    </source>
</evidence>
<keyword evidence="1" id="KW-0472">Membrane</keyword>
<evidence type="ECO:0000259" key="2">
    <source>
        <dbReference type="Pfam" id="PF13400"/>
    </source>
</evidence>
<dbReference type="Pfam" id="PF13400">
    <property type="entry name" value="Tad"/>
    <property type="match status" value="1"/>
</dbReference>
<name>A0A4Q1KEN8_9SPHN</name>
<evidence type="ECO:0000313" key="4">
    <source>
        <dbReference type="Proteomes" id="UP000290958"/>
    </source>
</evidence>
<sequence>MADTRRCAPFGMWDQGKMGNRMARKPDGQKGFLARLLSNQAGNVLFMTAAFLIPLLGLVGGGVDMSRLYLAKTRLQQACDAGALAGRKAMDTGAWTAGTGPSTTEGRALNMFSGNFKDGDFGTGTVTKSFTESGGVVSGTASVTMPMMVIKVLGITSKTINVSCTAKMEIPNTDVMFVIDNTGSMNCQVAHSGYSCPGGDNNGVEDSTAKMKGLRSAIKCFYEALAKIDTTENCGSTPAGTVTAQIRFGFMPYSVNVNVGKLLPNSYFADTWNYQSREPVYTTVYAWTAGTESPVSWGSWPSNPSSLTNAGTYSGWGDINTSGGSTVTVNGIAYTKRPAGLNNTTCLALNTMTPTTLLTYSYTTNIQTPTYTSSTPTYPADTNQTLSYSEDDNRQAIGYRYRWNSSGTGTCRLQSSNNYNYTVTRTGTSTKPLTWTSHNNLTGWTYKQVAHNISGLKAGGSSWNNSVALPLATANGASVTLSGSTTASYLKTVANTNIDWDGCIEERQTFQNTNNTTITTSDWNPIPATAYDTDFNTVPTAITPATLWGPILDGAVWARYTGSGWSSSNTVADVVTAASPDLSRNFSYSCPTQAKKLQVWSTASALETYLGTLVAGGNTYHDIGMVWGARFISPTGIFASENAATPSGQPIQRHIVFMTDGDTVTTTSNYSAYGVTWWDRRQTSYAPTSTDTNNIVNARTTALCNAIKNQNITLWVVSYGGGVNSTTEARLQNCASTPNTPGAANTHFFSATDTATLIAKFQQIASEIADLRLIS</sequence>
<keyword evidence="4" id="KW-1185">Reference proteome</keyword>
<dbReference type="Gene3D" id="3.40.50.410">
    <property type="entry name" value="von Willebrand factor, type A domain"/>
    <property type="match status" value="2"/>
</dbReference>
<feature type="domain" description="Putative Flp pilus-assembly TadG-like N-terminal" evidence="2">
    <location>
        <begin position="42"/>
        <end position="86"/>
    </location>
</feature>
<accession>A0A4Q1KEN8</accession>
<dbReference type="InterPro" id="IPR028087">
    <property type="entry name" value="Tad_N"/>
</dbReference>
<feature type="transmembrane region" description="Helical" evidence="1">
    <location>
        <begin position="44"/>
        <end position="63"/>
    </location>
</feature>
<organism evidence="3 4">
    <name type="scientific">Sphingobium fluviale</name>
    <dbReference type="NCBI Taxonomy" id="2506423"/>
    <lineage>
        <taxon>Bacteria</taxon>
        <taxon>Pseudomonadati</taxon>
        <taxon>Pseudomonadota</taxon>
        <taxon>Alphaproteobacteria</taxon>
        <taxon>Sphingomonadales</taxon>
        <taxon>Sphingomonadaceae</taxon>
        <taxon>Sphingobium</taxon>
    </lineage>
</organism>
<dbReference type="AlphaFoldDB" id="A0A4Q1KEN8"/>
<gene>
    <name evidence="3" type="ORF">EQG66_11205</name>
</gene>
<keyword evidence="1" id="KW-1133">Transmembrane helix</keyword>
<protein>
    <recommendedName>
        <fullName evidence="2">Putative Flp pilus-assembly TadG-like N-terminal domain-containing protein</fullName>
    </recommendedName>
</protein>